<dbReference type="Pfam" id="PF05235">
    <property type="entry name" value="CHAD"/>
    <property type="match status" value="1"/>
</dbReference>
<dbReference type="Pfam" id="PF01928">
    <property type="entry name" value="CYTH"/>
    <property type="match status" value="1"/>
</dbReference>
<reference evidence="4" key="1">
    <citation type="journal article" date="2019" name="Int. J. Syst. Evol. Microbiol.">
        <title>The Global Catalogue of Microorganisms (GCM) 10K type strain sequencing project: providing services to taxonomists for standard genome sequencing and annotation.</title>
        <authorList>
            <consortium name="The Broad Institute Genomics Platform"/>
            <consortium name="The Broad Institute Genome Sequencing Center for Infectious Disease"/>
            <person name="Wu L."/>
            <person name="Ma J."/>
        </authorList>
    </citation>
    <scope>NUCLEOTIDE SEQUENCE [LARGE SCALE GENOMIC DNA]</scope>
    <source>
        <strain evidence="4">JCM 30846</strain>
    </source>
</reference>
<feature type="region of interest" description="Disordered" evidence="1">
    <location>
        <begin position="213"/>
        <end position="232"/>
    </location>
</feature>
<dbReference type="Proteomes" id="UP001499884">
    <property type="component" value="Unassembled WGS sequence"/>
</dbReference>
<sequence length="521" mass="55945">MGAALSGYPEDMTDTTREVERTYVFPDSPGGATGGPPALPDLTGVPGVAEARAEGTVGLDAVYHDTADLRLAAGHVTLRRREGGHDAGWHLKFPVAPGVRDELHAPLSAELPDELARLVRSRTRGADLAPVVRLVTSRTVTRLLGKGGTPLVELAVDDVRAERLGGRLTVTSWMEAEAELAPGADPDILRRVDKRLRGAGLIPARSPSKLARALAETGPPVPPREDGPPPRTAGDHLLAHLREQAEALQTLDPAVRRGQPDSVHQLRVAARRLRSVLRVYGSVLDRGATRPVEAELRRLGAALGADRDTEVLTGHLRERIDALPAPLLLGPVEARLRLWSVARGAHARDLTLTTLDDRRHTALLDALAALLADPPLRGAAAKPPRKALPKALAKEYRGLARRVDRALALPPGEERDLALHSARKAAKRVRYAAQAAVPGIGRPAARFAKRVKKVQRLLGEHQDAVVARAAVRELAVQAHAAGEPSFTWGLLHADEDARARACERELPRVWREVAKRGAPAG</sequence>
<protein>
    <submittedName>
        <fullName evidence="3">CYTH and CHAD domain-containing protein</fullName>
    </submittedName>
</protein>
<accession>A0ABP7GA83</accession>
<dbReference type="InterPro" id="IPR033469">
    <property type="entry name" value="CYTH-like_dom_sf"/>
</dbReference>
<feature type="compositionally biased region" description="Basic and acidic residues" evidence="1">
    <location>
        <begin position="223"/>
        <end position="232"/>
    </location>
</feature>
<evidence type="ECO:0000313" key="3">
    <source>
        <dbReference type="EMBL" id="GAA3760016.1"/>
    </source>
</evidence>
<dbReference type="Gene3D" id="1.40.20.10">
    <property type="entry name" value="CHAD domain"/>
    <property type="match status" value="1"/>
</dbReference>
<dbReference type="InterPro" id="IPR007899">
    <property type="entry name" value="CHAD_dom"/>
</dbReference>
<organism evidence="3 4">
    <name type="scientific">Streptomyces tremellae</name>
    <dbReference type="NCBI Taxonomy" id="1124239"/>
    <lineage>
        <taxon>Bacteria</taxon>
        <taxon>Bacillati</taxon>
        <taxon>Actinomycetota</taxon>
        <taxon>Actinomycetes</taxon>
        <taxon>Kitasatosporales</taxon>
        <taxon>Streptomycetaceae</taxon>
        <taxon>Streptomyces</taxon>
    </lineage>
</organism>
<dbReference type="PROSITE" id="PS51708">
    <property type="entry name" value="CHAD"/>
    <property type="match status" value="1"/>
</dbReference>
<dbReference type="SUPFAM" id="SSF55154">
    <property type="entry name" value="CYTH-like phosphatases"/>
    <property type="match status" value="1"/>
</dbReference>
<dbReference type="InterPro" id="IPR038186">
    <property type="entry name" value="CHAD_dom_sf"/>
</dbReference>
<evidence type="ECO:0000259" key="2">
    <source>
        <dbReference type="PROSITE" id="PS51708"/>
    </source>
</evidence>
<keyword evidence="4" id="KW-1185">Reference proteome</keyword>
<dbReference type="SMART" id="SM01118">
    <property type="entry name" value="CYTH"/>
    <property type="match status" value="1"/>
</dbReference>
<feature type="domain" description="CHAD" evidence="2">
    <location>
        <begin position="230"/>
        <end position="515"/>
    </location>
</feature>
<gene>
    <name evidence="3" type="ORF">GCM10023082_62950</name>
</gene>
<name>A0ABP7GA83_9ACTN</name>
<dbReference type="CDD" id="cd07374">
    <property type="entry name" value="CYTH-like_Pase"/>
    <property type="match status" value="1"/>
</dbReference>
<dbReference type="EMBL" id="BAABEP010000085">
    <property type="protein sequence ID" value="GAA3760016.1"/>
    <property type="molecule type" value="Genomic_DNA"/>
</dbReference>
<evidence type="ECO:0000313" key="4">
    <source>
        <dbReference type="Proteomes" id="UP001499884"/>
    </source>
</evidence>
<comment type="caution">
    <text evidence="3">The sequence shown here is derived from an EMBL/GenBank/DDBJ whole genome shotgun (WGS) entry which is preliminary data.</text>
</comment>
<dbReference type="PANTHER" id="PTHR39339:SF1">
    <property type="entry name" value="CHAD DOMAIN-CONTAINING PROTEIN"/>
    <property type="match status" value="1"/>
</dbReference>
<dbReference type="InterPro" id="IPR023577">
    <property type="entry name" value="CYTH_domain"/>
</dbReference>
<dbReference type="SMART" id="SM00880">
    <property type="entry name" value="CHAD"/>
    <property type="match status" value="1"/>
</dbReference>
<proteinExistence type="predicted"/>
<dbReference type="PANTHER" id="PTHR39339">
    <property type="entry name" value="SLR1444 PROTEIN"/>
    <property type="match status" value="1"/>
</dbReference>
<evidence type="ECO:0000256" key="1">
    <source>
        <dbReference type="SAM" id="MobiDB-lite"/>
    </source>
</evidence>
<dbReference type="Gene3D" id="2.40.320.10">
    <property type="entry name" value="Hypothetical Protein Pfu-838710-001"/>
    <property type="match status" value="1"/>
</dbReference>